<evidence type="ECO:0000313" key="3">
    <source>
        <dbReference type="EMBL" id="GCE78225.1"/>
    </source>
</evidence>
<evidence type="ECO:0000256" key="1">
    <source>
        <dbReference type="SAM" id="MobiDB-lite"/>
    </source>
</evidence>
<feature type="region of interest" description="Disordered" evidence="1">
    <location>
        <begin position="54"/>
        <end position="80"/>
    </location>
</feature>
<gene>
    <name evidence="3" type="ORF">CBZ_32810</name>
</gene>
<dbReference type="PROSITE" id="PS51186">
    <property type="entry name" value="GNAT"/>
    <property type="match status" value="1"/>
</dbReference>
<name>A0A402DVV1_9CELL</name>
<evidence type="ECO:0000259" key="2">
    <source>
        <dbReference type="PROSITE" id="PS51186"/>
    </source>
</evidence>
<proteinExistence type="predicted"/>
<protein>
    <recommendedName>
        <fullName evidence="2">N-acetyltransferase domain-containing protein</fullName>
    </recommendedName>
</protein>
<dbReference type="Proteomes" id="UP000289954">
    <property type="component" value="Unassembled WGS sequence"/>
</dbReference>
<keyword evidence="4" id="KW-1185">Reference proteome</keyword>
<dbReference type="InterPro" id="IPR016181">
    <property type="entry name" value="Acyl_CoA_acyltransferase"/>
</dbReference>
<feature type="domain" description="N-acetyltransferase" evidence="2">
    <location>
        <begin position="86"/>
        <end position="252"/>
    </location>
</feature>
<dbReference type="GO" id="GO:0016747">
    <property type="term" value="F:acyltransferase activity, transferring groups other than amino-acyl groups"/>
    <property type="evidence" value="ECO:0007669"/>
    <property type="project" value="InterPro"/>
</dbReference>
<dbReference type="SUPFAM" id="SSF55729">
    <property type="entry name" value="Acyl-CoA N-acyltransferases (Nat)"/>
    <property type="match status" value="1"/>
</dbReference>
<dbReference type="PANTHER" id="PTHR39173">
    <property type="entry name" value="ACETYLTRANSFERASE"/>
    <property type="match status" value="1"/>
</dbReference>
<dbReference type="Gene3D" id="3.40.630.30">
    <property type="match status" value="1"/>
</dbReference>
<dbReference type="AlphaFoldDB" id="A0A402DVV1"/>
<evidence type="ECO:0000313" key="4">
    <source>
        <dbReference type="Proteomes" id="UP000289954"/>
    </source>
</evidence>
<dbReference type="InterPro" id="IPR000182">
    <property type="entry name" value="GNAT_dom"/>
</dbReference>
<accession>A0A402DVV1</accession>
<organism evidence="3 4">
    <name type="scientific">Cellulomonas biazotea</name>
    <dbReference type="NCBI Taxonomy" id="1709"/>
    <lineage>
        <taxon>Bacteria</taxon>
        <taxon>Bacillati</taxon>
        <taxon>Actinomycetota</taxon>
        <taxon>Actinomycetes</taxon>
        <taxon>Micrococcales</taxon>
        <taxon>Cellulomonadaceae</taxon>
        <taxon>Cellulomonas</taxon>
    </lineage>
</organism>
<dbReference type="PANTHER" id="PTHR39173:SF1">
    <property type="entry name" value="ACETYLTRANSFERASE"/>
    <property type="match status" value="1"/>
</dbReference>
<dbReference type="EMBL" id="BIMR01000342">
    <property type="protein sequence ID" value="GCE78225.1"/>
    <property type="molecule type" value="Genomic_DNA"/>
</dbReference>
<comment type="caution">
    <text evidence="3">The sequence shown here is derived from an EMBL/GenBank/DDBJ whole genome shotgun (WGS) entry which is preliminary data.</text>
</comment>
<sequence>MRAVRVVRVSGIGHSFVRDPRIDIVIGPDSAPALTHPGTPLKRLRRPGAHFRHPATFDTQGAGVRGVPPSVRRRQDGRVPEPQPALVLRRPAPADEAQVRGAARELAAEGFDFAPLLDDLAWPDWLATMADREAGLHLPEGIVPETFVLATLDGVVVGRGSVRHRLTPALERLGGHVGYAVRPGHRRRGYATVILRGCLDLAAAAGVHAALVTCADTNTASARTIERAGGVLRDVLVDSDGRATRRYDVPTARA</sequence>
<dbReference type="Pfam" id="PF00583">
    <property type="entry name" value="Acetyltransf_1"/>
    <property type="match status" value="1"/>
</dbReference>
<reference evidence="3 4" key="1">
    <citation type="submission" date="2019-01" db="EMBL/GenBank/DDBJ databases">
        <title>Draft genome sequence of Cellulomonas takizawaensis strain TKZ-21.</title>
        <authorList>
            <person name="Yamamura H."/>
            <person name="Hayashi T."/>
            <person name="Hamada M."/>
            <person name="Serisawa Y."/>
            <person name="Matsuyama K."/>
            <person name="Nakagawa Y."/>
            <person name="Otoguro M."/>
            <person name="Yanagida F."/>
            <person name="Hayakawa M."/>
        </authorList>
    </citation>
    <scope>NUCLEOTIDE SEQUENCE [LARGE SCALE GENOMIC DNA]</scope>
    <source>
        <strain evidence="3 4">NBRC12680</strain>
    </source>
</reference>